<comment type="caution">
    <text evidence="4">The sequence shown here is derived from an EMBL/GenBank/DDBJ whole genome shotgun (WGS) entry which is preliminary data.</text>
</comment>
<gene>
    <name evidence="4" type="ORF">B4U79_11920</name>
</gene>
<dbReference type="InterPro" id="IPR041577">
    <property type="entry name" value="RT_RNaseH_2"/>
</dbReference>
<sequence length="613" mass="69046">MEESLRGLPAETLKRYMDDLIAGASDFELFRKLAKTFEALRKAQLTLKLAKCKFAWTEVTFLGFRLSQNGLQPGREKLRAITDLPRPKTAREVRGFLGLCGYFRRFIAGFARISAPLTALTKKDTVFSWTPACENAFEELKSRLTSAPVLATFDAARETEVHTDASQDGIGAVLMQRNEQTECWHPVTYISRRTTAAEANYHAIELELLAAVWAISRLRIYLYGKAFTLITEYDETGDDFTARFEVWSLAASEDWIQAAQLKDEDCRRIRQDVNNGHGVTDSGRYQEVEKRLYFKPKGGECRLLVLPYRLRQLHGSHGHVGTVRSVIGACISCLVLKEPGGRRPGFLNVIERKKKPLHTVLIGRRVQLHEVGDAPRRNVHLRPPYDQGCPQHRGIALDPGSHLLPRSADTAGIYVYGKSARKRPDGLDWDEHVVATAIAINSRINRSTGMTPLEAMYGFRPRTVIDSALARTVDEAHEAGAPDSDEAGNLDYSEQREAARERAHKMITQSQARYKAQFDKHRCAARPFKIGDIVVVRRAPLAADGQPRKLAHLYRGTYEINRCLRNDLYEIAGLDGTRRYKTTAPADQLKRWDLEDDAEATDSEEDGSESPEH</sequence>
<name>A0A3S3PY30_9ACAR</name>
<dbReference type="PANTHER" id="PTHR37984:SF5">
    <property type="entry name" value="PROTEIN NYNRIN-LIKE"/>
    <property type="match status" value="1"/>
</dbReference>
<proteinExistence type="predicted"/>
<feature type="non-terminal residue" evidence="4">
    <location>
        <position position="613"/>
    </location>
</feature>
<dbReference type="Gene3D" id="3.30.70.270">
    <property type="match status" value="2"/>
</dbReference>
<feature type="domain" description="Reverse transcriptase/retrotransposon-derived protein RNase H-like" evidence="3">
    <location>
        <begin position="129"/>
        <end position="229"/>
    </location>
</feature>
<dbReference type="InterPro" id="IPR043502">
    <property type="entry name" value="DNA/RNA_pol_sf"/>
</dbReference>
<protein>
    <recommendedName>
        <fullName evidence="3">Reverse transcriptase/retrotransposon-derived protein RNase H-like domain-containing protein</fullName>
    </recommendedName>
</protein>
<accession>A0A3S3PY30</accession>
<organism evidence="4 5">
    <name type="scientific">Dinothrombium tinctorium</name>
    <dbReference type="NCBI Taxonomy" id="1965070"/>
    <lineage>
        <taxon>Eukaryota</taxon>
        <taxon>Metazoa</taxon>
        <taxon>Ecdysozoa</taxon>
        <taxon>Arthropoda</taxon>
        <taxon>Chelicerata</taxon>
        <taxon>Arachnida</taxon>
        <taxon>Acari</taxon>
        <taxon>Acariformes</taxon>
        <taxon>Trombidiformes</taxon>
        <taxon>Prostigmata</taxon>
        <taxon>Anystina</taxon>
        <taxon>Parasitengona</taxon>
        <taxon>Trombidioidea</taxon>
        <taxon>Trombidiidae</taxon>
        <taxon>Dinothrombium</taxon>
    </lineage>
</organism>
<evidence type="ECO:0000259" key="3">
    <source>
        <dbReference type="Pfam" id="PF17919"/>
    </source>
</evidence>
<evidence type="ECO:0000313" key="5">
    <source>
        <dbReference type="Proteomes" id="UP000285301"/>
    </source>
</evidence>
<dbReference type="Gene3D" id="3.30.420.10">
    <property type="entry name" value="Ribonuclease H-like superfamily/Ribonuclease H"/>
    <property type="match status" value="1"/>
</dbReference>
<dbReference type="EMBL" id="NCKU01013032">
    <property type="protein sequence ID" value="RWR99928.1"/>
    <property type="molecule type" value="Genomic_DNA"/>
</dbReference>
<dbReference type="Pfam" id="PF17919">
    <property type="entry name" value="RT_RNaseH_2"/>
    <property type="match status" value="1"/>
</dbReference>
<dbReference type="CDD" id="cd09274">
    <property type="entry name" value="RNase_HI_RT_Ty3"/>
    <property type="match status" value="1"/>
</dbReference>
<feature type="region of interest" description="Disordered" evidence="2">
    <location>
        <begin position="588"/>
        <end position="613"/>
    </location>
</feature>
<evidence type="ECO:0000256" key="1">
    <source>
        <dbReference type="ARBA" id="ARBA00023268"/>
    </source>
</evidence>
<dbReference type="GO" id="GO:0003824">
    <property type="term" value="F:catalytic activity"/>
    <property type="evidence" value="ECO:0007669"/>
    <property type="project" value="UniProtKB-KW"/>
</dbReference>
<dbReference type="AlphaFoldDB" id="A0A3S3PY30"/>
<keyword evidence="1" id="KW-0511">Multifunctional enzyme</keyword>
<dbReference type="OrthoDB" id="6537781at2759"/>
<dbReference type="InterPro" id="IPR036397">
    <property type="entry name" value="RNaseH_sf"/>
</dbReference>
<dbReference type="FunFam" id="3.30.70.270:FF:000026">
    <property type="entry name" value="Transposon Ty3-G Gag-Pol polyprotein"/>
    <property type="match status" value="1"/>
</dbReference>
<dbReference type="Proteomes" id="UP000285301">
    <property type="component" value="Unassembled WGS sequence"/>
</dbReference>
<dbReference type="STRING" id="1965070.A0A3S3PY30"/>
<dbReference type="InterPro" id="IPR043128">
    <property type="entry name" value="Rev_trsase/Diguanyl_cyclase"/>
</dbReference>
<keyword evidence="5" id="KW-1185">Reference proteome</keyword>
<dbReference type="PANTHER" id="PTHR37984">
    <property type="entry name" value="PROTEIN CBG26694"/>
    <property type="match status" value="1"/>
</dbReference>
<dbReference type="GO" id="GO:0071897">
    <property type="term" value="P:DNA biosynthetic process"/>
    <property type="evidence" value="ECO:0007669"/>
    <property type="project" value="UniProtKB-ARBA"/>
</dbReference>
<evidence type="ECO:0000313" key="4">
    <source>
        <dbReference type="EMBL" id="RWR99928.1"/>
    </source>
</evidence>
<reference evidence="4 5" key="1">
    <citation type="journal article" date="2018" name="Gigascience">
        <title>Genomes of trombidid mites reveal novel predicted allergens and laterally-transferred genes associated with secondary metabolism.</title>
        <authorList>
            <person name="Dong X."/>
            <person name="Chaisiri K."/>
            <person name="Xia D."/>
            <person name="Armstrong S.D."/>
            <person name="Fang Y."/>
            <person name="Donnelly M.J."/>
            <person name="Kadowaki T."/>
            <person name="McGarry J.W."/>
            <person name="Darby A.C."/>
            <person name="Makepeace B.L."/>
        </authorList>
    </citation>
    <scope>NUCLEOTIDE SEQUENCE [LARGE SCALE GENOMIC DNA]</scope>
    <source>
        <strain evidence="4">UoL-WK</strain>
    </source>
</reference>
<dbReference type="InterPro" id="IPR050951">
    <property type="entry name" value="Retrovirus_Pol_polyprotein"/>
</dbReference>
<dbReference type="SUPFAM" id="SSF56672">
    <property type="entry name" value="DNA/RNA polymerases"/>
    <property type="match status" value="1"/>
</dbReference>
<dbReference type="GO" id="GO:0003676">
    <property type="term" value="F:nucleic acid binding"/>
    <property type="evidence" value="ECO:0007669"/>
    <property type="project" value="InterPro"/>
</dbReference>
<feature type="compositionally biased region" description="Acidic residues" evidence="2">
    <location>
        <begin position="594"/>
        <end position="613"/>
    </location>
</feature>
<evidence type="ECO:0000256" key="2">
    <source>
        <dbReference type="SAM" id="MobiDB-lite"/>
    </source>
</evidence>